<dbReference type="RefSeq" id="XP_060423045.1">
    <property type="nucleotide sequence ID" value="XM_060578485.1"/>
</dbReference>
<feature type="region of interest" description="Disordered" evidence="1">
    <location>
        <begin position="263"/>
        <end position="289"/>
    </location>
</feature>
<evidence type="ECO:0000313" key="3">
    <source>
        <dbReference type="Proteomes" id="UP001224890"/>
    </source>
</evidence>
<gene>
    <name evidence="2" type="ORF">BDP55DRAFT_720819</name>
</gene>
<protein>
    <submittedName>
        <fullName evidence="2">Uncharacterized protein</fullName>
    </submittedName>
</protein>
<reference evidence="2" key="1">
    <citation type="submission" date="2021-06" db="EMBL/GenBank/DDBJ databases">
        <title>Comparative genomics, transcriptomics and evolutionary studies reveal genomic signatures of adaptation to plant cell wall in hemibiotrophic fungi.</title>
        <authorList>
            <consortium name="DOE Joint Genome Institute"/>
            <person name="Baroncelli R."/>
            <person name="Diaz J.F."/>
            <person name="Benocci T."/>
            <person name="Peng M."/>
            <person name="Battaglia E."/>
            <person name="Haridas S."/>
            <person name="Andreopoulos W."/>
            <person name="Labutti K."/>
            <person name="Pangilinan J."/>
            <person name="Floch G.L."/>
            <person name="Makela M.R."/>
            <person name="Henrissat B."/>
            <person name="Grigoriev I.V."/>
            <person name="Crouch J.A."/>
            <person name="De Vries R.P."/>
            <person name="Sukno S.A."/>
            <person name="Thon M.R."/>
        </authorList>
    </citation>
    <scope>NUCLEOTIDE SEQUENCE</scope>
    <source>
        <strain evidence="2">CBS 193.32</strain>
    </source>
</reference>
<keyword evidence="3" id="KW-1185">Reference proteome</keyword>
<dbReference type="AlphaFoldDB" id="A0AAJ0A844"/>
<dbReference type="EMBL" id="JAHMHR010000076">
    <property type="protein sequence ID" value="KAK1658281.1"/>
    <property type="molecule type" value="Genomic_DNA"/>
</dbReference>
<evidence type="ECO:0000256" key="1">
    <source>
        <dbReference type="SAM" id="MobiDB-lite"/>
    </source>
</evidence>
<sequence>MLAGPFVPPLQKSIDPWLLWTMSRLPTCWSKPLRPLESNMICIAQSESVRDMGDANLSREMLDTLGNYSPRWSAEKLSTKSRGTGTTHQQYRYLVVRTDKRLGLANPPASAPIRHPWARGSTEATCHLGQGPNKDRPACIDRQLPLQSQSVYRGWSPNIETNDAPGALEHSHPVVSAPFGPSPLRPPYSLLHISQTGRCAVQPRTAILVSSDSAIVPLQGLFNLHVAIEDDVHPAIVAAQETTGASHDELFWDSLDDSTNALQGIADRGHGGQPPGRRAESTPYEGRPGQVPLPFTMRYSVLQVPSRASSALWNGLQIPDMALVLVASHAHILHKKENASLVSQLTTSAPGLEASTVRLTLGLGGPGWGGGASCSEREAFSVA</sequence>
<proteinExistence type="predicted"/>
<name>A0AAJ0A844_9PEZI</name>
<accession>A0AAJ0A844</accession>
<organism evidence="2 3">
    <name type="scientific">Colletotrichum godetiae</name>
    <dbReference type="NCBI Taxonomy" id="1209918"/>
    <lineage>
        <taxon>Eukaryota</taxon>
        <taxon>Fungi</taxon>
        <taxon>Dikarya</taxon>
        <taxon>Ascomycota</taxon>
        <taxon>Pezizomycotina</taxon>
        <taxon>Sordariomycetes</taxon>
        <taxon>Hypocreomycetidae</taxon>
        <taxon>Glomerellales</taxon>
        <taxon>Glomerellaceae</taxon>
        <taxon>Colletotrichum</taxon>
        <taxon>Colletotrichum acutatum species complex</taxon>
    </lineage>
</organism>
<comment type="caution">
    <text evidence="2">The sequence shown here is derived from an EMBL/GenBank/DDBJ whole genome shotgun (WGS) entry which is preliminary data.</text>
</comment>
<dbReference type="Proteomes" id="UP001224890">
    <property type="component" value="Unassembled WGS sequence"/>
</dbReference>
<dbReference type="GeneID" id="85463011"/>
<evidence type="ECO:0000313" key="2">
    <source>
        <dbReference type="EMBL" id="KAK1658281.1"/>
    </source>
</evidence>